<sequence>MKILALDTATEACSAALYDDGRILERYRLAPREHTVLILPMLDELLAEAGYTLEAMDGIGFGRGPGAFTGLRIAAGVAQGIAFGADLPVVAVSTLAALALEALDESAMDYAYPCLDARMGEVYWGVYRRGPGGMPQPMGAERVCPPDAVDFADAGLGVASGSGWATYGELLRHNGAGRVGAELSERFPRAGAVARLAADGFAQGLQVAAELAQPVYLRDNVAKKPARA</sequence>
<dbReference type="KEGG" id="moz:MoryE10_09150"/>
<dbReference type="PANTHER" id="PTHR11735">
    <property type="entry name" value="TRNA N6-ADENOSINE THREONYLCARBAMOYLTRANSFERASE"/>
    <property type="match status" value="1"/>
</dbReference>
<proteinExistence type="inferred from homology"/>
<dbReference type="InterPro" id="IPR000905">
    <property type="entry name" value="Gcp-like_dom"/>
</dbReference>
<dbReference type="NCBIfam" id="TIGR03725">
    <property type="entry name" value="T6A_YeaZ"/>
    <property type="match status" value="1"/>
</dbReference>
<evidence type="ECO:0000256" key="3">
    <source>
        <dbReference type="ARBA" id="ARBA00019012"/>
    </source>
</evidence>
<evidence type="ECO:0000256" key="6">
    <source>
        <dbReference type="ARBA" id="ARBA00032446"/>
    </source>
</evidence>
<gene>
    <name evidence="8" type="ORF">MoryE10_09150</name>
</gene>
<dbReference type="EMBL" id="AP019782">
    <property type="protein sequence ID" value="BBL70309.1"/>
    <property type="molecule type" value="Genomic_DNA"/>
</dbReference>
<protein>
    <recommendedName>
        <fullName evidence="3">tRNA threonylcarbamoyladenosine biosynthesis protein TsaB</fullName>
    </recommendedName>
    <alternativeName>
        <fullName evidence="6">t(6)A37 threonylcarbamoyladenosine biosynthesis protein TsaB</fullName>
    </alternativeName>
</protein>
<evidence type="ECO:0000256" key="5">
    <source>
        <dbReference type="ARBA" id="ARBA00022694"/>
    </source>
</evidence>
<dbReference type="InterPro" id="IPR022496">
    <property type="entry name" value="T6A_TsaB"/>
</dbReference>
<dbReference type="GO" id="GO:0002949">
    <property type="term" value="P:tRNA threonylcarbamoyladenosine modification"/>
    <property type="evidence" value="ECO:0007669"/>
    <property type="project" value="InterPro"/>
</dbReference>
<dbReference type="PANTHER" id="PTHR11735:SF11">
    <property type="entry name" value="TRNA THREONYLCARBAMOYLADENOSINE BIOSYNTHESIS PROTEIN TSAB"/>
    <property type="match status" value="1"/>
</dbReference>
<keyword evidence="5" id="KW-0819">tRNA processing</keyword>
<dbReference type="Proteomes" id="UP000824988">
    <property type="component" value="Chromosome"/>
</dbReference>
<dbReference type="Pfam" id="PF00814">
    <property type="entry name" value="TsaD"/>
    <property type="match status" value="1"/>
</dbReference>
<evidence type="ECO:0000259" key="7">
    <source>
        <dbReference type="Pfam" id="PF00814"/>
    </source>
</evidence>
<keyword evidence="9" id="KW-1185">Reference proteome</keyword>
<dbReference type="RefSeq" id="WP_221048352.1">
    <property type="nucleotide sequence ID" value="NZ_AP019782.1"/>
</dbReference>
<organism evidence="8 9">
    <name type="scientific">Methylogaea oryzae</name>
    <dbReference type="NCBI Taxonomy" id="1295382"/>
    <lineage>
        <taxon>Bacteria</taxon>
        <taxon>Pseudomonadati</taxon>
        <taxon>Pseudomonadota</taxon>
        <taxon>Gammaproteobacteria</taxon>
        <taxon>Methylococcales</taxon>
        <taxon>Methylococcaceae</taxon>
        <taxon>Methylogaea</taxon>
    </lineage>
</organism>
<reference evidence="8" key="1">
    <citation type="submission" date="2019-06" db="EMBL/GenBank/DDBJ databases">
        <title>Complete genome sequence of Methylogaea oryzae strain JCM16910.</title>
        <authorList>
            <person name="Asakawa S."/>
        </authorList>
    </citation>
    <scope>NUCLEOTIDE SEQUENCE</scope>
    <source>
        <strain evidence="8">E10</strain>
    </source>
</reference>
<dbReference type="AlphaFoldDB" id="A0A8D4VPJ4"/>
<keyword evidence="4" id="KW-0963">Cytoplasm</keyword>
<evidence type="ECO:0000313" key="8">
    <source>
        <dbReference type="EMBL" id="BBL70309.1"/>
    </source>
</evidence>
<name>A0A8D4VPJ4_9GAMM</name>
<comment type="subcellular location">
    <subcellularLocation>
        <location evidence="1">Cytoplasm</location>
    </subcellularLocation>
</comment>
<evidence type="ECO:0000256" key="2">
    <source>
        <dbReference type="ARBA" id="ARBA00010493"/>
    </source>
</evidence>
<evidence type="ECO:0000313" key="9">
    <source>
        <dbReference type="Proteomes" id="UP000824988"/>
    </source>
</evidence>
<evidence type="ECO:0000256" key="1">
    <source>
        <dbReference type="ARBA" id="ARBA00004496"/>
    </source>
</evidence>
<dbReference type="CDD" id="cd24032">
    <property type="entry name" value="ASKHA_NBD_TsaB"/>
    <property type="match status" value="1"/>
</dbReference>
<dbReference type="GO" id="GO:0005829">
    <property type="term" value="C:cytosol"/>
    <property type="evidence" value="ECO:0007669"/>
    <property type="project" value="TreeGrafter"/>
</dbReference>
<accession>A0A8D4VPJ4</accession>
<evidence type="ECO:0000256" key="4">
    <source>
        <dbReference type="ARBA" id="ARBA00022490"/>
    </source>
</evidence>
<dbReference type="FunFam" id="3.30.420.40:FF:000097">
    <property type="entry name" value="tRNA threonylcarbamoyladenosine biosynthesis protein TsaB"/>
    <property type="match status" value="1"/>
</dbReference>
<comment type="similarity">
    <text evidence="2">Belongs to the KAE1 / TsaD family. TsaB subfamily.</text>
</comment>
<feature type="domain" description="Gcp-like" evidence="7">
    <location>
        <begin position="29"/>
        <end position="134"/>
    </location>
</feature>